<dbReference type="Proteomes" id="UP000187464">
    <property type="component" value="Chromosome I"/>
</dbReference>
<name>A0A1R3T786_9BACT</name>
<dbReference type="STRING" id="1642647.PSM36_0979"/>
<keyword evidence="2" id="KW-1185">Reference proteome</keyword>
<dbReference type="AlphaFoldDB" id="A0A1R3T786"/>
<dbReference type="RefSeq" id="WP_019537776.1">
    <property type="nucleotide sequence ID" value="NZ_LT605205.1"/>
</dbReference>
<evidence type="ECO:0000313" key="1">
    <source>
        <dbReference type="EMBL" id="SCD19805.1"/>
    </source>
</evidence>
<reference evidence="2" key="1">
    <citation type="submission" date="2016-08" db="EMBL/GenBank/DDBJ databases">
        <authorList>
            <person name="Wibberg D."/>
        </authorList>
    </citation>
    <scope>NUCLEOTIDE SEQUENCE [LARGE SCALE GENOMIC DNA]</scope>
</reference>
<proteinExistence type="predicted"/>
<evidence type="ECO:0000313" key="2">
    <source>
        <dbReference type="Proteomes" id="UP000187464"/>
    </source>
</evidence>
<dbReference type="EMBL" id="LT605205">
    <property type="protein sequence ID" value="SCD19805.1"/>
    <property type="molecule type" value="Genomic_DNA"/>
</dbReference>
<gene>
    <name evidence="1" type="ORF">PSM36_0979</name>
</gene>
<protein>
    <submittedName>
        <fullName evidence="1">Putative membrane protein</fullName>
    </submittedName>
</protein>
<accession>A0A1R3T786</accession>
<sequence>MNTIKGIILITSLIFFASCTFDYFEDETNYMIYAPKACAELRTDDYRIEDIHIYIYKEMLEKQKTACFPFQENPRMKMGYFNFRLYPGSYLSYCFADTEGLSFNDVESYRSAVFGLPESDNGEYHYPGSLTEFSVNVINSEIEYPAPIKTDTVLFNKRYSGRICIAFEKLTDINPLLTYNNISSIKIEATGVGTYQNLALLTDSIHTRSGRYTPSDKVMMECIPYENPLEGYLERYDFGIDGYFFPSLNDEEEGSSITLWMDFIDHDGNSIHAFPLGVSETLHMNQTIYIGTDGVSTVVLEIDGPEQWDPGIEHGDGGMGI</sequence>
<organism evidence="1 2">
    <name type="scientific">Proteiniphilum saccharofermentans</name>
    <dbReference type="NCBI Taxonomy" id="1642647"/>
    <lineage>
        <taxon>Bacteria</taxon>
        <taxon>Pseudomonadati</taxon>
        <taxon>Bacteroidota</taxon>
        <taxon>Bacteroidia</taxon>
        <taxon>Bacteroidales</taxon>
        <taxon>Dysgonomonadaceae</taxon>
        <taxon>Proteiniphilum</taxon>
    </lineage>
</organism>
<dbReference type="KEGG" id="psac:PSM36_0979"/>
<dbReference type="PROSITE" id="PS51257">
    <property type="entry name" value="PROKAR_LIPOPROTEIN"/>
    <property type="match status" value="1"/>
</dbReference>